<dbReference type="Pfam" id="PF03732">
    <property type="entry name" value="Retrotrans_gag"/>
    <property type="match status" value="1"/>
</dbReference>
<name>A0AAV8Y9B6_9CUCU</name>
<dbReference type="AlphaFoldDB" id="A0AAV8Y9B6"/>
<accession>A0AAV8Y9B6</accession>
<evidence type="ECO:0000259" key="1">
    <source>
        <dbReference type="Pfam" id="PF03732"/>
    </source>
</evidence>
<dbReference type="InterPro" id="IPR005162">
    <property type="entry name" value="Retrotrans_gag_dom"/>
</dbReference>
<evidence type="ECO:0000313" key="3">
    <source>
        <dbReference type="Proteomes" id="UP001162156"/>
    </source>
</evidence>
<comment type="caution">
    <text evidence="2">The sequence shown here is derived from an EMBL/GenBank/DDBJ whole genome shotgun (WGS) entry which is preliminary data.</text>
</comment>
<feature type="domain" description="Retrotransposon gag" evidence="1">
    <location>
        <begin position="66"/>
        <end position="136"/>
    </location>
</feature>
<dbReference type="PANTHER" id="PTHR33198:SF19">
    <property type="entry name" value="CCHC-TYPE DOMAIN-CONTAINING PROTEIN"/>
    <property type="match status" value="1"/>
</dbReference>
<organism evidence="2 3">
    <name type="scientific">Rhamnusium bicolor</name>
    <dbReference type="NCBI Taxonomy" id="1586634"/>
    <lineage>
        <taxon>Eukaryota</taxon>
        <taxon>Metazoa</taxon>
        <taxon>Ecdysozoa</taxon>
        <taxon>Arthropoda</taxon>
        <taxon>Hexapoda</taxon>
        <taxon>Insecta</taxon>
        <taxon>Pterygota</taxon>
        <taxon>Neoptera</taxon>
        <taxon>Endopterygota</taxon>
        <taxon>Coleoptera</taxon>
        <taxon>Polyphaga</taxon>
        <taxon>Cucujiformia</taxon>
        <taxon>Chrysomeloidea</taxon>
        <taxon>Cerambycidae</taxon>
        <taxon>Lepturinae</taxon>
        <taxon>Rhagiini</taxon>
        <taxon>Rhamnusium</taxon>
    </lineage>
</organism>
<gene>
    <name evidence="2" type="ORF">NQ314_008606</name>
</gene>
<dbReference type="EMBL" id="JANEYF010002377">
    <property type="protein sequence ID" value="KAJ8947399.1"/>
    <property type="molecule type" value="Genomic_DNA"/>
</dbReference>
<proteinExistence type="predicted"/>
<reference evidence="2" key="1">
    <citation type="journal article" date="2023" name="Insect Mol. Biol.">
        <title>Genome sequencing provides insights into the evolution of gene families encoding plant cell wall-degrading enzymes in longhorned beetles.</title>
        <authorList>
            <person name="Shin N.R."/>
            <person name="Okamura Y."/>
            <person name="Kirsch R."/>
            <person name="Pauchet Y."/>
        </authorList>
    </citation>
    <scope>NUCLEOTIDE SEQUENCE</scope>
    <source>
        <strain evidence="2">RBIC_L_NR</strain>
    </source>
</reference>
<dbReference type="PANTHER" id="PTHR33198">
    <property type="entry name" value="ANK_REP_REGION DOMAIN-CONTAINING PROTEIN-RELATED"/>
    <property type="match status" value="1"/>
</dbReference>
<sequence>MATSGIQFREFQCEKDDWIIYSERLVEFFKANETKSENQVSTLLSLISTDTFKLLRDLCFPEHPSKKTFEELSDLLKQQYCPKVVVWRERRKFHEATQEQEESVIEWYARVKSLAVNCNFGSNLSLFLKDKFITGIKRGQVFDRICEEEEK</sequence>
<dbReference type="Proteomes" id="UP001162156">
    <property type="component" value="Unassembled WGS sequence"/>
</dbReference>
<evidence type="ECO:0000313" key="2">
    <source>
        <dbReference type="EMBL" id="KAJ8947399.1"/>
    </source>
</evidence>
<protein>
    <recommendedName>
        <fullName evidence="1">Retrotransposon gag domain-containing protein</fullName>
    </recommendedName>
</protein>
<keyword evidence="3" id="KW-1185">Reference proteome</keyword>